<evidence type="ECO:0000256" key="1">
    <source>
        <dbReference type="SAM" id="MobiDB-lite"/>
    </source>
</evidence>
<dbReference type="Proteomes" id="UP000655225">
    <property type="component" value="Unassembled WGS sequence"/>
</dbReference>
<dbReference type="PANTHER" id="PTHR34355:SF1">
    <property type="entry name" value="JOSEPHIN-LIKE PROTEIN"/>
    <property type="match status" value="1"/>
</dbReference>
<dbReference type="OMA" id="HGRRRIN"/>
<feature type="compositionally biased region" description="Low complexity" evidence="1">
    <location>
        <begin position="80"/>
        <end position="91"/>
    </location>
</feature>
<evidence type="ECO:0000313" key="3">
    <source>
        <dbReference type="Proteomes" id="UP000655225"/>
    </source>
</evidence>
<reference evidence="2 3" key="1">
    <citation type="submission" date="2020-04" db="EMBL/GenBank/DDBJ databases">
        <title>Plant Genome Project.</title>
        <authorList>
            <person name="Zhang R.-G."/>
        </authorList>
    </citation>
    <scope>NUCLEOTIDE SEQUENCE [LARGE SCALE GENOMIC DNA]</scope>
    <source>
        <strain evidence="2">YNK0</strain>
        <tissue evidence="2">Leaf</tissue>
    </source>
</reference>
<accession>A0A834Z356</accession>
<evidence type="ECO:0008006" key="4">
    <source>
        <dbReference type="Google" id="ProtNLM"/>
    </source>
</evidence>
<comment type="caution">
    <text evidence="2">The sequence shown here is derived from an EMBL/GenBank/DDBJ whole genome shotgun (WGS) entry which is preliminary data.</text>
</comment>
<name>A0A834Z356_TETSI</name>
<keyword evidence="3" id="KW-1185">Reference proteome</keyword>
<feature type="region of interest" description="Disordered" evidence="1">
    <location>
        <begin position="75"/>
        <end position="98"/>
    </location>
</feature>
<dbReference type="OrthoDB" id="727341at2759"/>
<gene>
    <name evidence="2" type="ORF">HHK36_016241</name>
</gene>
<sequence length="128" mass="14461">MSRKASKRVSFSPDINDKPTVSLKQNCGTRGCRYRKRVAWIYSFRLPKYSGFWPVNFLRRLGAKVARALRLGSIKRRSSPKVSSSSSGRSRLIVAPHDSQRSEAIEDCIKFINSSSSFQRSNSVSENS</sequence>
<protein>
    <recommendedName>
        <fullName evidence="4">Josephin-like protein</fullName>
    </recommendedName>
</protein>
<proteinExistence type="predicted"/>
<organism evidence="2 3">
    <name type="scientific">Tetracentron sinense</name>
    <name type="common">Spur-leaf</name>
    <dbReference type="NCBI Taxonomy" id="13715"/>
    <lineage>
        <taxon>Eukaryota</taxon>
        <taxon>Viridiplantae</taxon>
        <taxon>Streptophyta</taxon>
        <taxon>Embryophyta</taxon>
        <taxon>Tracheophyta</taxon>
        <taxon>Spermatophyta</taxon>
        <taxon>Magnoliopsida</taxon>
        <taxon>Trochodendrales</taxon>
        <taxon>Trochodendraceae</taxon>
        <taxon>Tetracentron</taxon>
    </lineage>
</organism>
<dbReference type="AlphaFoldDB" id="A0A834Z356"/>
<evidence type="ECO:0000313" key="2">
    <source>
        <dbReference type="EMBL" id="KAF8397328.1"/>
    </source>
</evidence>
<dbReference type="PANTHER" id="PTHR34355">
    <property type="entry name" value="JOSEPHIN-LIKE PROTEIN"/>
    <property type="match status" value="1"/>
</dbReference>
<dbReference type="EMBL" id="JABCRI010000011">
    <property type="protein sequence ID" value="KAF8397328.1"/>
    <property type="molecule type" value="Genomic_DNA"/>
</dbReference>